<evidence type="ECO:0000313" key="4">
    <source>
        <dbReference type="EMBL" id="GGL62012.1"/>
    </source>
</evidence>
<reference evidence="4" key="2">
    <citation type="submission" date="2020-09" db="EMBL/GenBank/DDBJ databases">
        <authorList>
            <person name="Sun Q."/>
            <person name="Zhou Y."/>
        </authorList>
    </citation>
    <scope>NUCLEOTIDE SEQUENCE</scope>
    <source>
        <strain evidence="4">CGMCC 4.7306</strain>
    </source>
</reference>
<keyword evidence="1" id="KW-0489">Methyltransferase</keyword>
<dbReference type="Proteomes" id="UP000613840">
    <property type="component" value="Unassembled WGS sequence"/>
</dbReference>
<evidence type="ECO:0000256" key="2">
    <source>
        <dbReference type="ARBA" id="ARBA00022679"/>
    </source>
</evidence>
<proteinExistence type="predicted"/>
<dbReference type="Gene3D" id="3.40.50.150">
    <property type="entry name" value="Vaccinia Virus protein VP39"/>
    <property type="match status" value="1"/>
</dbReference>
<evidence type="ECO:0000259" key="3">
    <source>
        <dbReference type="Pfam" id="PF13649"/>
    </source>
</evidence>
<dbReference type="CDD" id="cd02440">
    <property type="entry name" value="AdoMet_MTases"/>
    <property type="match status" value="1"/>
</dbReference>
<dbReference type="InterPro" id="IPR029063">
    <property type="entry name" value="SAM-dependent_MTases_sf"/>
</dbReference>
<feature type="domain" description="Methyltransferase" evidence="3">
    <location>
        <begin position="48"/>
        <end position="136"/>
    </location>
</feature>
<dbReference type="EMBL" id="BMMZ01000004">
    <property type="protein sequence ID" value="GGL62012.1"/>
    <property type="molecule type" value="Genomic_DNA"/>
</dbReference>
<comment type="caution">
    <text evidence="4">The sequence shown here is derived from an EMBL/GenBank/DDBJ whole genome shotgun (WGS) entry which is preliminary data.</text>
</comment>
<dbReference type="Pfam" id="PF13649">
    <property type="entry name" value="Methyltransf_25"/>
    <property type="match status" value="1"/>
</dbReference>
<dbReference type="InterPro" id="IPR041698">
    <property type="entry name" value="Methyltransf_25"/>
</dbReference>
<evidence type="ECO:0000313" key="5">
    <source>
        <dbReference type="Proteomes" id="UP000613840"/>
    </source>
</evidence>
<dbReference type="GO" id="GO:0008168">
    <property type="term" value="F:methyltransferase activity"/>
    <property type="evidence" value="ECO:0007669"/>
    <property type="project" value="UniProtKB-KW"/>
</dbReference>
<dbReference type="InterPro" id="IPR051052">
    <property type="entry name" value="Diverse_substrate_MTase"/>
</dbReference>
<keyword evidence="2" id="KW-0808">Transferase</keyword>
<dbReference type="GO" id="GO:0032259">
    <property type="term" value="P:methylation"/>
    <property type="evidence" value="ECO:0007669"/>
    <property type="project" value="UniProtKB-KW"/>
</dbReference>
<dbReference type="PANTHER" id="PTHR44942:SF4">
    <property type="entry name" value="METHYLTRANSFERASE TYPE 11 DOMAIN-CONTAINING PROTEIN"/>
    <property type="match status" value="1"/>
</dbReference>
<dbReference type="RefSeq" id="WP_188895171.1">
    <property type="nucleotide sequence ID" value="NZ_BMMZ01000004.1"/>
</dbReference>
<keyword evidence="5" id="KW-1185">Reference proteome</keyword>
<dbReference type="PANTHER" id="PTHR44942">
    <property type="entry name" value="METHYLTRANSF_11 DOMAIN-CONTAINING PROTEIN"/>
    <property type="match status" value="1"/>
</dbReference>
<protein>
    <recommendedName>
        <fullName evidence="3">Methyltransferase domain-containing protein</fullName>
    </recommendedName>
</protein>
<gene>
    <name evidence="4" type="ORF">GCM10011575_20680</name>
</gene>
<dbReference type="SUPFAM" id="SSF53335">
    <property type="entry name" value="S-adenosyl-L-methionine-dependent methyltransferases"/>
    <property type="match status" value="1"/>
</dbReference>
<dbReference type="AlphaFoldDB" id="A0A917S7E0"/>
<sequence length="263" mass="29203">MSNPDRHDLALAFDRAAAGYQSGRPEYPEALFSELIGAAGLRPDDRLLEIGCGPGKATVPLAARGFRITALEPGPDLAEQARTNLAGTTSEVLTTTFEDWQPDRDDYALVYAATAWHWVDPQVRWAKVASILADGGHLAVFGAGHAFPEGFDPFFTQIQQVYNEIGEGLEEGWPPPPPDQLPDPSPEYRENGYAVDTVRRFVWGLRYDADSYLRLLDTFSNHILMPADKREHLYAGVRRLLAERPDGLLTRHWVATLVVAHPE</sequence>
<name>A0A917S7E0_9ACTN</name>
<evidence type="ECO:0000256" key="1">
    <source>
        <dbReference type="ARBA" id="ARBA00022603"/>
    </source>
</evidence>
<organism evidence="4 5">
    <name type="scientific">Microlunatus endophyticus</name>
    <dbReference type="NCBI Taxonomy" id="1716077"/>
    <lineage>
        <taxon>Bacteria</taxon>
        <taxon>Bacillati</taxon>
        <taxon>Actinomycetota</taxon>
        <taxon>Actinomycetes</taxon>
        <taxon>Propionibacteriales</taxon>
        <taxon>Propionibacteriaceae</taxon>
        <taxon>Microlunatus</taxon>
    </lineage>
</organism>
<reference evidence="4" key="1">
    <citation type="journal article" date="2014" name="Int. J. Syst. Evol. Microbiol.">
        <title>Complete genome sequence of Corynebacterium casei LMG S-19264T (=DSM 44701T), isolated from a smear-ripened cheese.</title>
        <authorList>
            <consortium name="US DOE Joint Genome Institute (JGI-PGF)"/>
            <person name="Walter F."/>
            <person name="Albersmeier A."/>
            <person name="Kalinowski J."/>
            <person name="Ruckert C."/>
        </authorList>
    </citation>
    <scope>NUCLEOTIDE SEQUENCE</scope>
    <source>
        <strain evidence="4">CGMCC 4.7306</strain>
    </source>
</reference>
<accession>A0A917S7E0</accession>